<dbReference type="KEGG" id="psco:LY89DRAFT_680416"/>
<evidence type="ECO:0008006" key="5">
    <source>
        <dbReference type="Google" id="ProtNLM"/>
    </source>
</evidence>
<name>A0A194XQ08_MOLSC</name>
<dbReference type="GeneID" id="28823803"/>
<accession>A0A194XQ08</accession>
<dbReference type="RefSeq" id="XP_018076633.1">
    <property type="nucleotide sequence ID" value="XM_018214077.1"/>
</dbReference>
<protein>
    <recommendedName>
        <fullName evidence="5">Secreted protein</fullName>
    </recommendedName>
</protein>
<keyword evidence="2" id="KW-0732">Signal</keyword>
<sequence>MMSSTWRHKGVRCKVQVVLLLLEYHTLVSLAEAILGPGPIDYSCSSVAHLCQGPMSSRHNVARLHDSSMDVAGSDAQTRPCKRDVTETEDGDRRSL</sequence>
<proteinExistence type="predicted"/>
<evidence type="ECO:0000256" key="1">
    <source>
        <dbReference type="SAM" id="MobiDB-lite"/>
    </source>
</evidence>
<dbReference type="InParanoid" id="A0A194XQ08"/>
<organism evidence="3 4">
    <name type="scientific">Mollisia scopiformis</name>
    <name type="common">Conifer needle endophyte fungus</name>
    <name type="synonym">Phialocephala scopiformis</name>
    <dbReference type="NCBI Taxonomy" id="149040"/>
    <lineage>
        <taxon>Eukaryota</taxon>
        <taxon>Fungi</taxon>
        <taxon>Dikarya</taxon>
        <taxon>Ascomycota</taxon>
        <taxon>Pezizomycotina</taxon>
        <taxon>Leotiomycetes</taxon>
        <taxon>Helotiales</taxon>
        <taxon>Mollisiaceae</taxon>
        <taxon>Mollisia</taxon>
    </lineage>
</organism>
<feature type="signal peptide" evidence="2">
    <location>
        <begin position="1"/>
        <end position="33"/>
    </location>
</feature>
<evidence type="ECO:0000313" key="3">
    <source>
        <dbReference type="EMBL" id="KUJ22278.1"/>
    </source>
</evidence>
<reference evidence="3 4" key="1">
    <citation type="submission" date="2015-10" db="EMBL/GenBank/DDBJ databases">
        <title>Full genome of DAOMC 229536 Phialocephala scopiformis, a fungal endophyte of spruce producing the potent anti-insectan compound rugulosin.</title>
        <authorList>
            <consortium name="DOE Joint Genome Institute"/>
            <person name="Walker A.K."/>
            <person name="Frasz S.L."/>
            <person name="Seifert K.A."/>
            <person name="Miller J.D."/>
            <person name="Mondo S.J."/>
            <person name="Labutti K."/>
            <person name="Lipzen A."/>
            <person name="Dockter R."/>
            <person name="Kennedy M."/>
            <person name="Grigoriev I.V."/>
            <person name="Spatafora J.W."/>
        </authorList>
    </citation>
    <scope>NUCLEOTIDE SEQUENCE [LARGE SCALE GENOMIC DNA]</scope>
    <source>
        <strain evidence="3 4">CBS 120377</strain>
    </source>
</reference>
<evidence type="ECO:0000313" key="4">
    <source>
        <dbReference type="Proteomes" id="UP000070700"/>
    </source>
</evidence>
<feature type="region of interest" description="Disordered" evidence="1">
    <location>
        <begin position="70"/>
        <end position="96"/>
    </location>
</feature>
<keyword evidence="4" id="KW-1185">Reference proteome</keyword>
<feature type="compositionally biased region" description="Basic and acidic residues" evidence="1">
    <location>
        <begin position="81"/>
        <end position="96"/>
    </location>
</feature>
<dbReference type="AlphaFoldDB" id="A0A194XQ08"/>
<feature type="chain" id="PRO_5008268472" description="Secreted protein" evidence="2">
    <location>
        <begin position="34"/>
        <end position="96"/>
    </location>
</feature>
<gene>
    <name evidence="3" type="ORF">LY89DRAFT_680416</name>
</gene>
<evidence type="ECO:0000256" key="2">
    <source>
        <dbReference type="SAM" id="SignalP"/>
    </source>
</evidence>
<feature type="non-terminal residue" evidence="3">
    <location>
        <position position="96"/>
    </location>
</feature>
<dbReference type="Proteomes" id="UP000070700">
    <property type="component" value="Unassembled WGS sequence"/>
</dbReference>
<dbReference type="EMBL" id="KQ947406">
    <property type="protein sequence ID" value="KUJ22278.1"/>
    <property type="molecule type" value="Genomic_DNA"/>
</dbReference>